<feature type="region of interest" description="Disordered" evidence="8">
    <location>
        <begin position="761"/>
        <end position="798"/>
    </location>
</feature>
<dbReference type="Proteomes" id="UP000235672">
    <property type="component" value="Unassembled WGS sequence"/>
</dbReference>
<dbReference type="Gene3D" id="1.20.1420.30">
    <property type="entry name" value="NCX, central ion-binding region"/>
    <property type="match status" value="2"/>
</dbReference>
<keyword evidence="12" id="KW-1185">Reference proteome</keyword>
<evidence type="ECO:0000313" key="11">
    <source>
        <dbReference type="EMBL" id="PMD25035.1"/>
    </source>
</evidence>
<protein>
    <recommendedName>
        <fullName evidence="10">Sodium/calcium exchanger membrane region domain-containing protein</fullName>
    </recommendedName>
</protein>
<evidence type="ECO:0000256" key="3">
    <source>
        <dbReference type="ARBA" id="ARBA00022448"/>
    </source>
</evidence>
<feature type="transmembrane region" description="Helical" evidence="9">
    <location>
        <begin position="107"/>
        <end position="126"/>
    </location>
</feature>
<feature type="transmembrane region" description="Helical" evidence="9">
    <location>
        <begin position="234"/>
        <end position="258"/>
    </location>
</feature>
<dbReference type="PANTHER" id="PTHR12266">
    <property type="entry name" value="NA+/CA2+ K+ INDEPENDENT EXCHANGER"/>
    <property type="match status" value="1"/>
</dbReference>
<evidence type="ECO:0000256" key="4">
    <source>
        <dbReference type="ARBA" id="ARBA00022692"/>
    </source>
</evidence>
<feature type="compositionally biased region" description="Polar residues" evidence="8">
    <location>
        <begin position="410"/>
        <end position="420"/>
    </location>
</feature>
<dbReference type="GO" id="GO:0008324">
    <property type="term" value="F:monoatomic cation transmembrane transporter activity"/>
    <property type="evidence" value="ECO:0007669"/>
    <property type="project" value="TreeGrafter"/>
</dbReference>
<sequence>MENLPHRKYRFRAFYITILCISLLAVASLLADQSARYRHGVQYGATQRRALERLDITRLVKRDEECRLVHHAEDKCAFIKANCPDEEAGLFSYLSLYYCNLEKAQPVAFIILSLWLGLLFTTIGIAASDFFCINLSTIASVLGMSESMAGVTFLAFGNGSPDVFSTFAAMNSHSGSLAIGELIGAAGFITAVVAGSMALVREFRVGKKTFVRDVGFFIVAASFSMLFLADGALHWWECCVMIGFYLFYVVIVVVWHWYLTRRRRRREREAAARGHYLAMTNEEVEVTEEDGDDEDAPAGQTRHRDAEDFGALERGASPGFDSQAYESDEDGEQGMHLAVEMASSMRVVRPSGHRRNTITPIRPSLVGALEFRSILSTLQKSGGSHARSIHLRRYSDEPINRNDGAGSETEPYSDNASSILVTPADQESGPPKAGPSARARAVSMNDAARSDLQNPAAFTVADVPNISVVAATPTFPHDLMLQAGPGSSTDSHPNPGHVLHSPTFSLTPPASHAGGSRDPSPVPSQDKPTRTTLAPPEDGFPGAKYIREDFFKESGHAMDSPHVSPRNRQRPRLQIPGPSSRNSSHSRTLSPGIQFPLYTDSPLPMSSHSARPPSMPSLMLPDANRSPESIYADQELGVYQQKPIAWWPHQYLPSPNTLTAVLFPTLCTWRDKGIWDKIVSVISAPSIFLLAVTLPVVESESQNEDADEERRLLEERSASLSRRRSGPILIPDSPTLEAGPEWIRYRRATETYDHLSVQQPTRDFSGHSSASVAVSAEPHPQHPNVRPALPKRRSTEPPVEPEIELNATSPRDWNRWLVVVQIFTAPFFVVLIVWANTAEAAPRLLVQMILWSLLGSLVAFAVLIMTTTNRKPPKYRFLLCFLGFVVSIAWISTIANEVVGVLKAFGVILGISDAILGLTIFAVGNSLGDLVADVTVARLGYPVMALSACFGGPMLNILLGIGVSGLYMTITEANHKHDKHPGKKIKYKPYEIEVSGTLMVSAVTLLVTLVGLLIAVPMNKWVMSKKIGWGLIILWSISTVVNLAVEIGGGFGDTSSVFYT</sequence>
<evidence type="ECO:0000256" key="2">
    <source>
        <dbReference type="ARBA" id="ARBA00008170"/>
    </source>
</evidence>
<feature type="transmembrane region" description="Helical" evidence="9">
    <location>
        <begin position="177"/>
        <end position="198"/>
    </location>
</feature>
<feature type="region of interest" description="Disordered" evidence="8">
    <location>
        <begin position="283"/>
        <end position="331"/>
    </location>
</feature>
<feature type="coiled-coil region" evidence="7">
    <location>
        <begin position="696"/>
        <end position="723"/>
    </location>
</feature>
<dbReference type="GO" id="GO:0016020">
    <property type="term" value="C:membrane"/>
    <property type="evidence" value="ECO:0007669"/>
    <property type="project" value="UniProtKB-SubCell"/>
</dbReference>
<dbReference type="InterPro" id="IPR004837">
    <property type="entry name" value="NaCa_Exmemb"/>
</dbReference>
<feature type="transmembrane region" description="Helical" evidence="9">
    <location>
        <begin position="901"/>
        <end position="923"/>
    </location>
</feature>
<dbReference type="InterPro" id="IPR051359">
    <property type="entry name" value="CaCA_antiporter"/>
</dbReference>
<evidence type="ECO:0000259" key="10">
    <source>
        <dbReference type="Pfam" id="PF01699"/>
    </source>
</evidence>
<evidence type="ECO:0000256" key="8">
    <source>
        <dbReference type="SAM" id="MobiDB-lite"/>
    </source>
</evidence>
<feature type="compositionally biased region" description="Low complexity" evidence="8">
    <location>
        <begin position="579"/>
        <end position="590"/>
    </location>
</feature>
<feature type="transmembrane region" description="Helical" evidence="9">
    <location>
        <begin position="12"/>
        <end position="31"/>
    </location>
</feature>
<keyword evidence="4 9" id="KW-0812">Transmembrane</keyword>
<accession>A0A2J6QFK1</accession>
<comment type="similarity">
    <text evidence="2">Belongs to the Ca(2+):cation antiporter (CaCA) (TC 2.A.19) family.</text>
</comment>
<keyword evidence="5 9" id="KW-1133">Transmembrane helix</keyword>
<comment type="subcellular location">
    <subcellularLocation>
        <location evidence="1">Membrane</location>
        <topology evidence="1">Multi-pass membrane protein</topology>
    </subcellularLocation>
</comment>
<feature type="compositionally biased region" description="Acidic residues" evidence="8">
    <location>
        <begin position="283"/>
        <end position="296"/>
    </location>
</feature>
<dbReference type="GO" id="GO:0006874">
    <property type="term" value="P:intracellular calcium ion homeostasis"/>
    <property type="evidence" value="ECO:0007669"/>
    <property type="project" value="TreeGrafter"/>
</dbReference>
<feature type="domain" description="Sodium/calcium exchanger membrane region" evidence="10">
    <location>
        <begin position="881"/>
        <end position="1042"/>
    </location>
</feature>
<feature type="region of interest" description="Disordered" evidence="8">
    <location>
        <begin position="555"/>
        <end position="622"/>
    </location>
</feature>
<evidence type="ECO:0000256" key="5">
    <source>
        <dbReference type="ARBA" id="ARBA00022989"/>
    </source>
</evidence>
<keyword evidence="6 9" id="KW-0472">Membrane</keyword>
<evidence type="ECO:0000256" key="7">
    <source>
        <dbReference type="SAM" id="Coils"/>
    </source>
</evidence>
<dbReference type="EMBL" id="KZ613471">
    <property type="protein sequence ID" value="PMD25035.1"/>
    <property type="molecule type" value="Genomic_DNA"/>
</dbReference>
<evidence type="ECO:0000256" key="1">
    <source>
        <dbReference type="ARBA" id="ARBA00004141"/>
    </source>
</evidence>
<feature type="transmembrane region" description="Helical" evidence="9">
    <location>
        <begin position="1027"/>
        <end position="1045"/>
    </location>
</feature>
<feature type="transmembrane region" description="Helical" evidence="9">
    <location>
        <begin position="138"/>
        <end position="157"/>
    </location>
</feature>
<keyword evidence="3" id="KW-0813">Transport</keyword>
<evidence type="ECO:0000313" key="12">
    <source>
        <dbReference type="Proteomes" id="UP000235672"/>
    </source>
</evidence>
<organism evidence="11 12">
    <name type="scientific">Hyaloscypha hepaticicola</name>
    <dbReference type="NCBI Taxonomy" id="2082293"/>
    <lineage>
        <taxon>Eukaryota</taxon>
        <taxon>Fungi</taxon>
        <taxon>Dikarya</taxon>
        <taxon>Ascomycota</taxon>
        <taxon>Pezizomycotina</taxon>
        <taxon>Leotiomycetes</taxon>
        <taxon>Helotiales</taxon>
        <taxon>Hyaloscyphaceae</taxon>
        <taxon>Hyaloscypha</taxon>
    </lineage>
</organism>
<reference evidence="11 12" key="1">
    <citation type="submission" date="2016-05" db="EMBL/GenBank/DDBJ databases">
        <title>A degradative enzymes factory behind the ericoid mycorrhizal symbiosis.</title>
        <authorList>
            <consortium name="DOE Joint Genome Institute"/>
            <person name="Martino E."/>
            <person name="Morin E."/>
            <person name="Grelet G."/>
            <person name="Kuo A."/>
            <person name="Kohler A."/>
            <person name="Daghino S."/>
            <person name="Barry K."/>
            <person name="Choi C."/>
            <person name="Cichocki N."/>
            <person name="Clum A."/>
            <person name="Copeland A."/>
            <person name="Hainaut M."/>
            <person name="Haridas S."/>
            <person name="Labutti K."/>
            <person name="Lindquist E."/>
            <person name="Lipzen A."/>
            <person name="Khouja H.-R."/>
            <person name="Murat C."/>
            <person name="Ohm R."/>
            <person name="Olson A."/>
            <person name="Spatafora J."/>
            <person name="Veneault-Fourrey C."/>
            <person name="Henrissat B."/>
            <person name="Grigoriev I."/>
            <person name="Martin F."/>
            <person name="Perotto S."/>
        </authorList>
    </citation>
    <scope>NUCLEOTIDE SEQUENCE [LARGE SCALE GENOMIC DNA]</scope>
    <source>
        <strain evidence="11 12">UAMH 7357</strain>
    </source>
</reference>
<keyword evidence="7" id="KW-0175">Coiled coil</keyword>
<dbReference type="AlphaFoldDB" id="A0A2J6QFK1"/>
<proteinExistence type="inferred from homology"/>
<dbReference type="InterPro" id="IPR044880">
    <property type="entry name" value="NCX_ion-bd_dom_sf"/>
</dbReference>
<name>A0A2J6QFK1_9HELO</name>
<feature type="transmembrane region" description="Helical" evidence="9">
    <location>
        <begin position="844"/>
        <end position="865"/>
    </location>
</feature>
<evidence type="ECO:0000256" key="6">
    <source>
        <dbReference type="ARBA" id="ARBA00023136"/>
    </source>
</evidence>
<feature type="transmembrane region" description="Helical" evidence="9">
    <location>
        <begin position="816"/>
        <end position="838"/>
    </location>
</feature>
<dbReference type="Pfam" id="PF01699">
    <property type="entry name" value="Na_Ca_ex"/>
    <property type="match status" value="2"/>
</dbReference>
<feature type="transmembrane region" description="Helical" evidence="9">
    <location>
        <begin position="990"/>
        <end position="1015"/>
    </location>
</feature>
<evidence type="ECO:0000256" key="9">
    <source>
        <dbReference type="SAM" id="Phobius"/>
    </source>
</evidence>
<feature type="transmembrane region" description="Helical" evidence="9">
    <location>
        <begin position="210"/>
        <end position="228"/>
    </location>
</feature>
<dbReference type="STRING" id="1745343.A0A2J6QFK1"/>
<gene>
    <name evidence="11" type="ORF">NA56DRAFT_565905</name>
</gene>
<feature type="transmembrane region" description="Helical" evidence="9">
    <location>
        <begin position="943"/>
        <end position="970"/>
    </location>
</feature>
<feature type="region of interest" description="Disordered" evidence="8">
    <location>
        <begin position="379"/>
        <end position="443"/>
    </location>
</feature>
<dbReference type="OrthoDB" id="407410at2759"/>
<feature type="transmembrane region" description="Helical" evidence="9">
    <location>
        <begin position="877"/>
        <end position="895"/>
    </location>
</feature>
<dbReference type="PANTHER" id="PTHR12266:SF0">
    <property type="entry name" value="MITOCHONDRIAL SODIUM_CALCIUM EXCHANGER PROTEIN"/>
    <property type="match status" value="1"/>
</dbReference>
<feature type="domain" description="Sodium/calcium exchanger membrane region" evidence="10">
    <location>
        <begin position="113"/>
        <end position="253"/>
    </location>
</feature>
<feature type="region of interest" description="Disordered" evidence="8">
    <location>
        <begin position="480"/>
        <end position="543"/>
    </location>
</feature>